<dbReference type="KEGG" id="alt:ambt_05400"/>
<dbReference type="SUPFAM" id="SSF52540">
    <property type="entry name" value="P-loop containing nucleoside triphosphate hydrolases"/>
    <property type="match status" value="1"/>
</dbReference>
<gene>
    <name evidence="2" type="ordered locus">ambt_05400</name>
</gene>
<dbReference type="InterPro" id="IPR027417">
    <property type="entry name" value="P-loop_NTPase"/>
</dbReference>
<organism evidence="2 3">
    <name type="scientific">Alteromonas naphthalenivorans</name>
    <dbReference type="NCBI Taxonomy" id="715451"/>
    <lineage>
        <taxon>Bacteria</taxon>
        <taxon>Pseudomonadati</taxon>
        <taxon>Pseudomonadota</taxon>
        <taxon>Gammaproteobacteria</taxon>
        <taxon>Alteromonadales</taxon>
        <taxon>Alteromonadaceae</taxon>
        <taxon>Alteromonas/Salinimonas group</taxon>
        <taxon>Alteromonas</taxon>
    </lineage>
</organism>
<name>F5Z442_ALTNA</name>
<dbReference type="eggNOG" id="COG1120">
    <property type="taxonomic scope" value="Bacteria"/>
</dbReference>
<reference evidence="2 3" key="1">
    <citation type="journal article" date="2011" name="J. Bacteriol.">
        <title>Complete genome sequence of the polycyclic aromatic hydrocarbon-degrading bacterium Alteromonas sp. strain SN2.</title>
        <authorList>
            <person name="Jin H.M."/>
            <person name="Jeong H."/>
            <person name="Moon E.J."/>
            <person name="Math R.K."/>
            <person name="Lee K."/>
            <person name="Kim H.J."/>
            <person name="Jeon C.O."/>
            <person name="Oh T.K."/>
            <person name="Kim J.F."/>
        </authorList>
    </citation>
    <scope>NUCLEOTIDE SEQUENCE [LARGE SCALE GENOMIC DNA]</scope>
    <source>
        <strain evidence="3">JCM 17741 / KACC 18427 / KCTC 11700BP / SN2</strain>
    </source>
</reference>
<feature type="domain" description="ATPase AAA-type core" evidence="1">
    <location>
        <begin position="175"/>
        <end position="291"/>
    </location>
</feature>
<dbReference type="Proteomes" id="UP000000683">
    <property type="component" value="Chromosome"/>
</dbReference>
<dbReference type="AlphaFoldDB" id="F5Z442"/>
<dbReference type="InterPro" id="IPR003959">
    <property type="entry name" value="ATPase_AAA_core"/>
</dbReference>
<dbReference type="EMBL" id="CP002339">
    <property type="protein sequence ID" value="AEF02624.1"/>
    <property type="molecule type" value="Genomic_DNA"/>
</dbReference>
<dbReference type="GO" id="GO:0005524">
    <property type="term" value="F:ATP binding"/>
    <property type="evidence" value="ECO:0007669"/>
    <property type="project" value="InterPro"/>
</dbReference>
<dbReference type="Pfam" id="PF13304">
    <property type="entry name" value="AAA_21"/>
    <property type="match status" value="1"/>
</dbReference>
<sequence length="306" mass="35615">MIGLNSIDRSASWYYAENNRNDSESAFNQFRKNKIDLLKRYQRNHPYLFNFEVADYVEDEIELPETVTQTSNLVYLDYDSAQLVVSFIDFEYESFFVQDLAKKNSQYRLLYSTPTLLILEFDFTQPYVSDEVVESVSSFIQLAGEENVEYQGRKTTSEEFEYYELDALKGTISLDLSQLADDSRLSTHGVLNPFRLFERLYKTQQLGLKNISAHDRYQLDRNYFFGTVKKPLKVKLALAAKRLMLEGDNLTSVAFEELSDGESQLLQILAILKLYSQENTLFLLDEPETHLIQPGELLFISTFLMR</sequence>
<keyword evidence="3" id="KW-1185">Reference proteome</keyword>
<proteinExistence type="predicted"/>
<evidence type="ECO:0000313" key="2">
    <source>
        <dbReference type="EMBL" id="AEF02624.1"/>
    </source>
</evidence>
<evidence type="ECO:0000313" key="3">
    <source>
        <dbReference type="Proteomes" id="UP000000683"/>
    </source>
</evidence>
<protein>
    <recommendedName>
        <fullName evidence="1">ATPase AAA-type core domain-containing protein</fullName>
    </recommendedName>
</protein>
<accession>F5Z442</accession>
<evidence type="ECO:0000259" key="1">
    <source>
        <dbReference type="Pfam" id="PF13304"/>
    </source>
</evidence>
<dbReference type="GO" id="GO:0016887">
    <property type="term" value="F:ATP hydrolysis activity"/>
    <property type="evidence" value="ECO:0007669"/>
    <property type="project" value="InterPro"/>
</dbReference>
<dbReference type="HOGENOM" id="CLU_908035_0_0_6"/>
<dbReference type="Gene3D" id="3.40.50.300">
    <property type="entry name" value="P-loop containing nucleotide triphosphate hydrolases"/>
    <property type="match status" value="1"/>
</dbReference>